<dbReference type="InterPro" id="IPR036388">
    <property type="entry name" value="WH-like_DNA-bd_sf"/>
</dbReference>
<sequence length="229" mass="24616">MSSAAKIINMEQSTAAVNTPERIRALIERDIADGVLPPGMPLDEKALAARFDVSRTPVREALLMLAARKLVAIVPRAGTFVYKPGPAELIALLEYLGELEGVSARLAALRMSAAQRDELGALHEKAMALAGDDDRPGYEACNLALHQLIYAGSGNAIVRDEINDARLRLSNFRRNVFDQPGRLKVSCAEHEAIVRAIRAGDGEAAAQAMRDHIIGKGKAFADLVLANAQ</sequence>
<evidence type="ECO:0000313" key="8">
    <source>
        <dbReference type="Proteomes" id="UP000092213"/>
    </source>
</evidence>
<dbReference type="EMBL" id="CP016170">
    <property type="protein sequence ID" value="ANN68843.1"/>
    <property type="molecule type" value="Genomic_DNA"/>
</dbReference>
<dbReference type="STRING" id="463025.BAU08_23885"/>
<keyword evidence="1" id="KW-0805">Transcription regulation</keyword>
<feature type="domain" description="HTH gntR-type" evidence="4">
    <location>
        <begin position="17"/>
        <end position="84"/>
    </location>
</feature>
<dbReference type="SUPFAM" id="SSF48008">
    <property type="entry name" value="GntR ligand-binding domain-like"/>
    <property type="match status" value="1"/>
</dbReference>
<accession>A0A193FNJ7</accession>
<dbReference type="Proteomes" id="UP000091897">
    <property type="component" value="Chromosome"/>
</dbReference>
<dbReference type="PROSITE" id="PS50949">
    <property type="entry name" value="HTH_GNTR"/>
    <property type="match status" value="1"/>
</dbReference>
<dbReference type="SUPFAM" id="SSF46785">
    <property type="entry name" value="Winged helix' DNA-binding domain"/>
    <property type="match status" value="1"/>
</dbReference>
<keyword evidence="2" id="KW-0238">DNA-binding</keyword>
<keyword evidence="3" id="KW-0804">Transcription</keyword>
<gene>
    <name evidence="5" type="ORF">BAU06_23330</name>
    <name evidence="6" type="ORF">BAU08_23885</name>
</gene>
<dbReference type="Gene3D" id="1.10.10.10">
    <property type="entry name" value="Winged helix-like DNA-binding domain superfamily/Winged helix DNA-binding domain"/>
    <property type="match status" value="1"/>
</dbReference>
<dbReference type="InterPro" id="IPR011711">
    <property type="entry name" value="GntR_C"/>
</dbReference>
<dbReference type="AlphaFoldDB" id="A0A193FNJ7"/>
<evidence type="ECO:0000256" key="3">
    <source>
        <dbReference type="ARBA" id="ARBA00023163"/>
    </source>
</evidence>
<dbReference type="InterPro" id="IPR036390">
    <property type="entry name" value="WH_DNA-bd_sf"/>
</dbReference>
<dbReference type="KEGG" id="bbro:BAU06_23330"/>
<dbReference type="GO" id="GO:0003700">
    <property type="term" value="F:DNA-binding transcription factor activity"/>
    <property type="evidence" value="ECO:0007669"/>
    <property type="project" value="InterPro"/>
</dbReference>
<dbReference type="EMBL" id="CP016171">
    <property type="protein sequence ID" value="ANN73987.1"/>
    <property type="molecule type" value="Genomic_DNA"/>
</dbReference>
<dbReference type="Gene3D" id="1.20.120.530">
    <property type="entry name" value="GntR ligand-binding domain-like"/>
    <property type="match status" value="1"/>
</dbReference>
<evidence type="ECO:0000256" key="1">
    <source>
        <dbReference type="ARBA" id="ARBA00023015"/>
    </source>
</evidence>
<dbReference type="InterPro" id="IPR008920">
    <property type="entry name" value="TF_FadR/GntR_C"/>
</dbReference>
<dbReference type="PANTHER" id="PTHR43537">
    <property type="entry name" value="TRANSCRIPTIONAL REGULATOR, GNTR FAMILY"/>
    <property type="match status" value="1"/>
</dbReference>
<dbReference type="CDD" id="cd07377">
    <property type="entry name" value="WHTH_GntR"/>
    <property type="match status" value="1"/>
</dbReference>
<dbReference type="Proteomes" id="UP000092213">
    <property type="component" value="Chromosome"/>
</dbReference>
<protein>
    <recommendedName>
        <fullName evidence="4">HTH gntR-type domain-containing protein</fullName>
    </recommendedName>
</protein>
<dbReference type="GO" id="GO:0003677">
    <property type="term" value="F:DNA binding"/>
    <property type="evidence" value="ECO:0007669"/>
    <property type="project" value="UniProtKB-KW"/>
</dbReference>
<keyword evidence="7" id="KW-1185">Reference proteome</keyword>
<name>A0A193FNJ7_9BORD</name>
<reference evidence="7 8" key="1">
    <citation type="submission" date="2016-06" db="EMBL/GenBank/DDBJ databases">
        <title>Complete genome sequences of Bordetella bronchialis and Bordetella flabilis.</title>
        <authorList>
            <person name="LiPuma J.J."/>
            <person name="Spilker T."/>
        </authorList>
    </citation>
    <scope>NUCLEOTIDE SEQUENCE [LARGE SCALE GENOMIC DNA]</scope>
    <source>
        <strain evidence="6 8">AU17976</strain>
        <strain evidence="5 7">AU3182</strain>
    </source>
</reference>
<evidence type="ECO:0000256" key="2">
    <source>
        <dbReference type="ARBA" id="ARBA00023125"/>
    </source>
</evidence>
<evidence type="ECO:0000313" key="7">
    <source>
        <dbReference type="Proteomes" id="UP000091897"/>
    </source>
</evidence>
<dbReference type="SMART" id="SM00345">
    <property type="entry name" value="HTH_GNTR"/>
    <property type="match status" value="1"/>
</dbReference>
<evidence type="ECO:0000313" key="5">
    <source>
        <dbReference type="EMBL" id="ANN68843.1"/>
    </source>
</evidence>
<dbReference type="InterPro" id="IPR000524">
    <property type="entry name" value="Tscrpt_reg_HTH_GntR"/>
</dbReference>
<proteinExistence type="predicted"/>
<dbReference type="SMART" id="SM00895">
    <property type="entry name" value="FCD"/>
    <property type="match status" value="1"/>
</dbReference>
<evidence type="ECO:0000259" key="4">
    <source>
        <dbReference type="PROSITE" id="PS50949"/>
    </source>
</evidence>
<organism evidence="6 8">
    <name type="scientific">Bordetella bronchialis</name>
    <dbReference type="NCBI Taxonomy" id="463025"/>
    <lineage>
        <taxon>Bacteria</taxon>
        <taxon>Pseudomonadati</taxon>
        <taxon>Pseudomonadota</taxon>
        <taxon>Betaproteobacteria</taxon>
        <taxon>Burkholderiales</taxon>
        <taxon>Alcaligenaceae</taxon>
        <taxon>Bordetella</taxon>
    </lineage>
</organism>
<dbReference type="Pfam" id="PF07729">
    <property type="entry name" value="FCD"/>
    <property type="match status" value="1"/>
</dbReference>
<dbReference type="Pfam" id="PF00392">
    <property type="entry name" value="GntR"/>
    <property type="match status" value="1"/>
</dbReference>
<dbReference type="PANTHER" id="PTHR43537:SF49">
    <property type="entry name" value="TRANSCRIPTIONAL REGULATORY PROTEIN"/>
    <property type="match status" value="1"/>
</dbReference>
<evidence type="ECO:0000313" key="6">
    <source>
        <dbReference type="EMBL" id="ANN73987.1"/>
    </source>
</evidence>